<organism evidence="2 3">
    <name type="scientific">Haliea salexigens</name>
    <dbReference type="NCBI Taxonomy" id="287487"/>
    <lineage>
        <taxon>Bacteria</taxon>
        <taxon>Pseudomonadati</taxon>
        <taxon>Pseudomonadota</taxon>
        <taxon>Gammaproteobacteria</taxon>
        <taxon>Cellvibrionales</taxon>
        <taxon>Halieaceae</taxon>
        <taxon>Haliea</taxon>
    </lineage>
</organism>
<feature type="transmembrane region" description="Helical" evidence="1">
    <location>
        <begin position="52"/>
        <end position="70"/>
    </location>
</feature>
<feature type="transmembrane region" description="Helical" evidence="1">
    <location>
        <begin position="28"/>
        <end position="46"/>
    </location>
</feature>
<evidence type="ECO:0000256" key="1">
    <source>
        <dbReference type="SAM" id="Phobius"/>
    </source>
</evidence>
<gene>
    <name evidence="2" type="ORF">DCP75_14080</name>
</gene>
<reference evidence="2 3" key="1">
    <citation type="journal article" date="2018" name="Nat. Biotechnol.">
        <title>A standardized bacterial taxonomy based on genome phylogeny substantially revises the tree of life.</title>
        <authorList>
            <person name="Parks D.H."/>
            <person name="Chuvochina M."/>
            <person name="Waite D.W."/>
            <person name="Rinke C."/>
            <person name="Skarshewski A."/>
            <person name="Chaumeil P.A."/>
            <person name="Hugenholtz P."/>
        </authorList>
    </citation>
    <scope>NUCLEOTIDE SEQUENCE [LARGE SCALE GENOMIC DNA]</scope>
    <source>
        <strain evidence="2">UBA9158</strain>
    </source>
</reference>
<dbReference type="InterPro" id="IPR019253">
    <property type="entry name" value="DUF2244_TM"/>
</dbReference>
<keyword evidence="1" id="KW-1133">Transmembrane helix</keyword>
<dbReference type="AlphaFoldDB" id="A0A3C1KR52"/>
<proteinExistence type="predicted"/>
<dbReference type="Proteomes" id="UP000259273">
    <property type="component" value="Unassembled WGS sequence"/>
</dbReference>
<dbReference type="RefSeq" id="WP_027949049.1">
    <property type="nucleotide sequence ID" value="NZ_JBLIAR010000009.1"/>
</dbReference>
<dbReference type="EMBL" id="DMND01000190">
    <property type="protein sequence ID" value="HAN28824.1"/>
    <property type="molecule type" value="Genomic_DNA"/>
</dbReference>
<dbReference type="STRING" id="1121937.GCA_000423125_01038"/>
<accession>A0A3C1KR52</accession>
<sequence>MVIRNCDGETVTIVAKPNQSASWRTNKLVLLALAIPSLGAGIGFALAGAWVILPFAGLELAALGGSLYYVNWKLQYRHVITLDASTVRIDKGFYLPRQSWTFPRAQTGLSIQPERHPWDAPGLSLQSAGESIRVGEFLNRDDGLLLQQQLQRELRVRSFAPHASQAF</sequence>
<protein>
    <submittedName>
        <fullName evidence="2">DUF2244 domain-containing protein</fullName>
    </submittedName>
</protein>
<comment type="caution">
    <text evidence="2">The sequence shown here is derived from an EMBL/GenBank/DDBJ whole genome shotgun (WGS) entry which is preliminary data.</text>
</comment>
<name>A0A3C1KR52_9GAMM</name>
<keyword evidence="1" id="KW-0472">Membrane</keyword>
<evidence type="ECO:0000313" key="2">
    <source>
        <dbReference type="EMBL" id="HAN28824.1"/>
    </source>
</evidence>
<keyword evidence="1" id="KW-0812">Transmembrane</keyword>
<dbReference type="Pfam" id="PF10003">
    <property type="entry name" value="DUF2244"/>
    <property type="match status" value="1"/>
</dbReference>
<evidence type="ECO:0000313" key="3">
    <source>
        <dbReference type="Proteomes" id="UP000259273"/>
    </source>
</evidence>